<keyword evidence="1" id="KW-1133">Transmembrane helix</keyword>
<dbReference type="EMBL" id="BARV01041904">
    <property type="protein sequence ID" value="GAI55134.1"/>
    <property type="molecule type" value="Genomic_DNA"/>
</dbReference>
<feature type="transmembrane region" description="Helical" evidence="1">
    <location>
        <begin position="15"/>
        <end position="37"/>
    </location>
</feature>
<name>X1RHT7_9ZZZZ</name>
<evidence type="ECO:0000256" key="1">
    <source>
        <dbReference type="SAM" id="Phobius"/>
    </source>
</evidence>
<keyword evidence="1" id="KW-0812">Transmembrane</keyword>
<evidence type="ECO:0000313" key="2">
    <source>
        <dbReference type="EMBL" id="GAI55134.1"/>
    </source>
</evidence>
<proteinExistence type="predicted"/>
<accession>X1RHT7</accession>
<dbReference type="AlphaFoldDB" id="X1RHT7"/>
<protein>
    <submittedName>
        <fullName evidence="2">Uncharacterized protein</fullName>
    </submittedName>
</protein>
<reference evidence="2" key="1">
    <citation type="journal article" date="2014" name="Front. Microbiol.">
        <title>High frequency of phylogenetically diverse reductive dehalogenase-homologous genes in deep subseafloor sedimentary metagenomes.</title>
        <authorList>
            <person name="Kawai M."/>
            <person name="Futagami T."/>
            <person name="Toyoda A."/>
            <person name="Takaki Y."/>
            <person name="Nishi S."/>
            <person name="Hori S."/>
            <person name="Arai W."/>
            <person name="Tsubouchi T."/>
            <person name="Morono Y."/>
            <person name="Uchiyama I."/>
            <person name="Ito T."/>
            <person name="Fujiyama A."/>
            <person name="Inagaki F."/>
            <person name="Takami H."/>
        </authorList>
    </citation>
    <scope>NUCLEOTIDE SEQUENCE</scope>
    <source>
        <strain evidence="2">Expedition CK06-06</strain>
    </source>
</reference>
<comment type="caution">
    <text evidence="2">The sequence shown here is derived from an EMBL/GenBank/DDBJ whole genome shotgun (WGS) entry which is preliminary data.</text>
</comment>
<sequence>MERIEEELMEAEAKAWASLAGYKFIMFGYWAAVWVHLNRIGELKRPNPFAPLVILARKNSSSTKGFSND</sequence>
<gene>
    <name evidence="2" type="ORF">S06H3_63239</name>
</gene>
<keyword evidence="1" id="KW-0472">Membrane</keyword>
<organism evidence="2">
    <name type="scientific">marine sediment metagenome</name>
    <dbReference type="NCBI Taxonomy" id="412755"/>
    <lineage>
        <taxon>unclassified sequences</taxon>
        <taxon>metagenomes</taxon>
        <taxon>ecological metagenomes</taxon>
    </lineage>
</organism>